<dbReference type="InterPro" id="IPR009072">
    <property type="entry name" value="Histone-fold"/>
</dbReference>
<keyword evidence="5" id="KW-0238">DNA-binding</keyword>
<keyword evidence="7" id="KW-0544">Nucleosome core</keyword>
<dbReference type="GO" id="GO:0030527">
    <property type="term" value="F:structural constituent of chromatin"/>
    <property type="evidence" value="ECO:0007669"/>
    <property type="project" value="InterPro"/>
</dbReference>
<reference evidence="8" key="1">
    <citation type="submission" date="2014-07" db="EMBL/GenBank/DDBJ databases">
        <title>Identification of a novel salt tolerance gene in wild soybean by whole-genome sequencing.</title>
        <authorList>
            <person name="Lam H.-M."/>
            <person name="Qi X."/>
            <person name="Li M.-W."/>
            <person name="Liu X."/>
            <person name="Xie M."/>
            <person name="Ni M."/>
            <person name="Xu X."/>
        </authorList>
    </citation>
    <scope>NUCLEOTIDE SEQUENCE [LARGE SCALE GENOMIC DNA]</scope>
    <source>
        <tissue evidence="8">Root</tissue>
    </source>
</reference>
<dbReference type="GO" id="GO:0046982">
    <property type="term" value="F:protein heterodimerization activity"/>
    <property type="evidence" value="ECO:0007669"/>
    <property type="project" value="InterPro"/>
</dbReference>
<dbReference type="GO" id="GO:0003677">
    <property type="term" value="F:DNA binding"/>
    <property type="evidence" value="ECO:0007669"/>
    <property type="project" value="UniProtKB-KW"/>
</dbReference>
<dbReference type="GO" id="GO:0000786">
    <property type="term" value="C:nucleosome"/>
    <property type="evidence" value="ECO:0007669"/>
    <property type="project" value="UniProtKB-KW"/>
</dbReference>
<name>A0A0B2QZC7_GLYSO</name>
<evidence type="ECO:0000256" key="1">
    <source>
        <dbReference type="ARBA" id="ARBA00004123"/>
    </source>
</evidence>
<dbReference type="PANTHER" id="PTHR10484">
    <property type="entry name" value="HISTONE H4"/>
    <property type="match status" value="1"/>
</dbReference>
<dbReference type="AlphaFoldDB" id="A0A0B2QZC7"/>
<evidence type="ECO:0000256" key="7">
    <source>
        <dbReference type="ARBA" id="ARBA00023269"/>
    </source>
</evidence>
<dbReference type="GO" id="GO:0005634">
    <property type="term" value="C:nucleus"/>
    <property type="evidence" value="ECO:0007669"/>
    <property type="project" value="UniProtKB-SubCell"/>
</dbReference>
<protein>
    <submittedName>
        <fullName evidence="8">Histone H4</fullName>
    </submittedName>
</protein>
<organism evidence="8">
    <name type="scientific">Glycine soja</name>
    <name type="common">Wild soybean</name>
    <dbReference type="NCBI Taxonomy" id="3848"/>
    <lineage>
        <taxon>Eukaryota</taxon>
        <taxon>Viridiplantae</taxon>
        <taxon>Streptophyta</taxon>
        <taxon>Embryophyta</taxon>
        <taxon>Tracheophyta</taxon>
        <taxon>Spermatophyta</taxon>
        <taxon>Magnoliopsida</taxon>
        <taxon>eudicotyledons</taxon>
        <taxon>Gunneridae</taxon>
        <taxon>Pentapetalae</taxon>
        <taxon>rosids</taxon>
        <taxon>fabids</taxon>
        <taxon>Fabales</taxon>
        <taxon>Fabaceae</taxon>
        <taxon>Papilionoideae</taxon>
        <taxon>50 kb inversion clade</taxon>
        <taxon>NPAAA clade</taxon>
        <taxon>indigoferoid/millettioid clade</taxon>
        <taxon>Phaseoleae</taxon>
        <taxon>Glycine</taxon>
        <taxon>Glycine subgen. Soja</taxon>
    </lineage>
</organism>
<sequence length="69" mass="7829">GKGGAKGHKVVLCDNMQNIMKLGIRCLARRVLKNFLEDCLRYSVTYTKYVKRKTGTMVDVVAVLKRQGR</sequence>
<evidence type="ECO:0000256" key="4">
    <source>
        <dbReference type="ARBA" id="ARBA00022454"/>
    </source>
</evidence>
<keyword evidence="4" id="KW-0158">Chromosome</keyword>
<dbReference type="SUPFAM" id="SSF47113">
    <property type="entry name" value="Histone-fold"/>
    <property type="match status" value="1"/>
</dbReference>
<dbReference type="EMBL" id="KN653716">
    <property type="protein sequence ID" value="KHN26880.1"/>
    <property type="molecule type" value="Genomic_DNA"/>
</dbReference>
<keyword evidence="6" id="KW-0539">Nucleus</keyword>
<evidence type="ECO:0000256" key="3">
    <source>
        <dbReference type="ARBA" id="ARBA00006564"/>
    </source>
</evidence>
<accession>A0A0B2QZC7</accession>
<proteinExistence type="inferred from homology"/>
<comment type="subcellular location">
    <subcellularLocation>
        <location evidence="2">Chromosome</location>
    </subcellularLocation>
    <subcellularLocation>
        <location evidence="1">Nucleus</location>
    </subcellularLocation>
</comment>
<gene>
    <name evidence="8" type="ORF">glysoja_035519</name>
</gene>
<evidence type="ECO:0000313" key="8">
    <source>
        <dbReference type="EMBL" id="KHN26880.1"/>
    </source>
</evidence>
<dbReference type="SMART" id="SM00417">
    <property type="entry name" value="H4"/>
    <property type="match status" value="1"/>
</dbReference>
<feature type="non-terminal residue" evidence="8">
    <location>
        <position position="1"/>
    </location>
</feature>
<dbReference type="Proteomes" id="UP000053555">
    <property type="component" value="Unassembled WGS sequence"/>
</dbReference>
<feature type="non-terminal residue" evidence="8">
    <location>
        <position position="69"/>
    </location>
</feature>
<evidence type="ECO:0000256" key="5">
    <source>
        <dbReference type="ARBA" id="ARBA00023125"/>
    </source>
</evidence>
<comment type="similarity">
    <text evidence="3">Belongs to the histone H4 family.</text>
</comment>
<dbReference type="Gene3D" id="1.10.20.10">
    <property type="entry name" value="Histone, subunit A"/>
    <property type="match status" value="1"/>
</dbReference>
<evidence type="ECO:0000256" key="6">
    <source>
        <dbReference type="ARBA" id="ARBA00023242"/>
    </source>
</evidence>
<dbReference type="InterPro" id="IPR001951">
    <property type="entry name" value="Histone_H4"/>
</dbReference>
<evidence type="ECO:0000256" key="2">
    <source>
        <dbReference type="ARBA" id="ARBA00004286"/>
    </source>
</evidence>